<keyword evidence="3" id="KW-1185">Reference proteome</keyword>
<sequence length="163" mass="18142">MSEIQRFHHNPGWAIQAIQTSRAVLILDRYGRIIAVNQGCLRLCGYQRDELIGRPASVLLEPSGPGPAWLWRMIEAPDEAEAWLNGLVQIARSGRRIRTDARLCPIRDEQGQVCLNVLFLREPAEEEGPLQPDPALGQGRGQVIRLSDWVQASGTETRAVGRA</sequence>
<evidence type="ECO:0000313" key="2">
    <source>
        <dbReference type="EMBL" id="GLK63924.1"/>
    </source>
</evidence>
<dbReference type="SUPFAM" id="SSF55785">
    <property type="entry name" value="PYP-like sensor domain (PAS domain)"/>
    <property type="match status" value="1"/>
</dbReference>
<dbReference type="Pfam" id="PF13426">
    <property type="entry name" value="PAS_9"/>
    <property type="match status" value="1"/>
</dbReference>
<dbReference type="EMBL" id="BSFH01000024">
    <property type="protein sequence ID" value="GLK63924.1"/>
    <property type="molecule type" value="Genomic_DNA"/>
</dbReference>
<dbReference type="InterPro" id="IPR000014">
    <property type="entry name" value="PAS"/>
</dbReference>
<dbReference type="Gene3D" id="3.30.450.20">
    <property type="entry name" value="PAS domain"/>
    <property type="match status" value="1"/>
</dbReference>
<dbReference type="RefSeq" id="WP_271179497.1">
    <property type="nucleotide sequence ID" value="NZ_BSFH01000024.1"/>
</dbReference>
<name>A0AAD3NY31_9RHOB</name>
<dbReference type="AlphaFoldDB" id="A0AAD3NY31"/>
<dbReference type="NCBIfam" id="TIGR00229">
    <property type="entry name" value="sensory_box"/>
    <property type="match status" value="1"/>
</dbReference>
<protein>
    <recommendedName>
        <fullName evidence="1">PAS domain-containing protein</fullName>
    </recommendedName>
</protein>
<reference evidence="2" key="2">
    <citation type="submission" date="2023-01" db="EMBL/GenBank/DDBJ databases">
        <authorList>
            <person name="Sun Q."/>
            <person name="Evtushenko L."/>
        </authorList>
    </citation>
    <scope>NUCLEOTIDE SEQUENCE</scope>
    <source>
        <strain evidence="2">VKM B-2222</strain>
    </source>
</reference>
<evidence type="ECO:0000259" key="1">
    <source>
        <dbReference type="PROSITE" id="PS50112"/>
    </source>
</evidence>
<feature type="domain" description="PAS" evidence="1">
    <location>
        <begin position="24"/>
        <end position="54"/>
    </location>
</feature>
<reference evidence="2" key="1">
    <citation type="journal article" date="2014" name="Int. J. Syst. Evol. Microbiol.">
        <title>Complete genome sequence of Corynebacterium casei LMG S-19264T (=DSM 44701T), isolated from a smear-ripened cheese.</title>
        <authorList>
            <consortium name="US DOE Joint Genome Institute (JGI-PGF)"/>
            <person name="Walter F."/>
            <person name="Albersmeier A."/>
            <person name="Kalinowski J."/>
            <person name="Ruckert C."/>
        </authorList>
    </citation>
    <scope>NUCLEOTIDE SEQUENCE</scope>
    <source>
        <strain evidence="2">VKM B-2222</strain>
    </source>
</reference>
<accession>A0AAD3NY31</accession>
<evidence type="ECO:0000313" key="3">
    <source>
        <dbReference type="Proteomes" id="UP001143349"/>
    </source>
</evidence>
<dbReference type="CDD" id="cd00130">
    <property type="entry name" value="PAS"/>
    <property type="match status" value="1"/>
</dbReference>
<organism evidence="2 3">
    <name type="scientific">Paracoccus kondratievae</name>
    <dbReference type="NCBI Taxonomy" id="135740"/>
    <lineage>
        <taxon>Bacteria</taxon>
        <taxon>Pseudomonadati</taxon>
        <taxon>Pseudomonadota</taxon>
        <taxon>Alphaproteobacteria</taxon>
        <taxon>Rhodobacterales</taxon>
        <taxon>Paracoccaceae</taxon>
        <taxon>Paracoccus</taxon>
    </lineage>
</organism>
<gene>
    <name evidence="2" type="ORF">GCM10017635_13950</name>
</gene>
<dbReference type="InterPro" id="IPR035965">
    <property type="entry name" value="PAS-like_dom_sf"/>
</dbReference>
<dbReference type="PROSITE" id="PS50112">
    <property type="entry name" value="PAS"/>
    <property type="match status" value="1"/>
</dbReference>
<dbReference type="Proteomes" id="UP001143349">
    <property type="component" value="Unassembled WGS sequence"/>
</dbReference>
<proteinExistence type="predicted"/>
<comment type="caution">
    <text evidence="2">The sequence shown here is derived from an EMBL/GenBank/DDBJ whole genome shotgun (WGS) entry which is preliminary data.</text>
</comment>